<keyword evidence="3" id="KW-0482">Metalloprotease</keyword>
<name>A0A537LJM9_9BACT</name>
<reference evidence="3 4" key="1">
    <citation type="journal article" date="2019" name="Nat. Microbiol.">
        <title>Mediterranean grassland soil C-N compound turnover is dependent on rainfall and depth, and is mediated by genomically divergent microorganisms.</title>
        <authorList>
            <person name="Diamond S."/>
            <person name="Andeer P.F."/>
            <person name="Li Z."/>
            <person name="Crits-Christoph A."/>
            <person name="Burstein D."/>
            <person name="Anantharaman K."/>
            <person name="Lane K.R."/>
            <person name="Thomas B.C."/>
            <person name="Pan C."/>
            <person name="Northen T.R."/>
            <person name="Banfield J.F."/>
        </authorList>
    </citation>
    <scope>NUCLEOTIDE SEQUENCE [LARGE SCALE GENOMIC DNA]</scope>
    <source>
        <strain evidence="3">NP_1</strain>
    </source>
</reference>
<feature type="domain" description="CAAX prenyl protease 2/Lysostaphin resistance protein A-like" evidence="2">
    <location>
        <begin position="88"/>
        <end position="176"/>
    </location>
</feature>
<organism evidence="3 4">
    <name type="scientific">Candidatus Segetimicrobium genomatis</name>
    <dbReference type="NCBI Taxonomy" id="2569760"/>
    <lineage>
        <taxon>Bacteria</taxon>
        <taxon>Bacillati</taxon>
        <taxon>Candidatus Sysuimicrobiota</taxon>
        <taxon>Candidatus Sysuimicrobiia</taxon>
        <taxon>Candidatus Sysuimicrobiales</taxon>
        <taxon>Candidatus Segetimicrobiaceae</taxon>
        <taxon>Candidatus Segetimicrobium</taxon>
    </lineage>
</organism>
<gene>
    <name evidence="3" type="ORF">E6G98_12620</name>
</gene>
<dbReference type="PROSITE" id="PS51257">
    <property type="entry name" value="PROKAR_LIPOPROTEIN"/>
    <property type="match status" value="1"/>
</dbReference>
<proteinExistence type="predicted"/>
<feature type="transmembrane region" description="Helical" evidence="1">
    <location>
        <begin position="33"/>
        <end position="51"/>
    </location>
</feature>
<dbReference type="EMBL" id="VBAI01000210">
    <property type="protein sequence ID" value="TMJ08172.1"/>
    <property type="molecule type" value="Genomic_DNA"/>
</dbReference>
<dbReference type="Proteomes" id="UP000315217">
    <property type="component" value="Unassembled WGS sequence"/>
</dbReference>
<feature type="transmembrane region" description="Helical" evidence="1">
    <location>
        <begin position="60"/>
        <end position="80"/>
    </location>
</feature>
<keyword evidence="1" id="KW-0812">Transmembrane</keyword>
<dbReference type="InterPro" id="IPR003675">
    <property type="entry name" value="Rce1/LyrA-like_dom"/>
</dbReference>
<protein>
    <submittedName>
        <fullName evidence="3">CPBP family intramembrane metalloprotease</fullName>
    </submittedName>
</protein>
<evidence type="ECO:0000313" key="3">
    <source>
        <dbReference type="EMBL" id="TMJ08172.1"/>
    </source>
</evidence>
<evidence type="ECO:0000313" key="4">
    <source>
        <dbReference type="Proteomes" id="UP000315217"/>
    </source>
</evidence>
<accession>A0A537LJM9</accession>
<dbReference type="GO" id="GO:0004175">
    <property type="term" value="F:endopeptidase activity"/>
    <property type="evidence" value="ECO:0007669"/>
    <property type="project" value="UniProtKB-ARBA"/>
</dbReference>
<comment type="caution">
    <text evidence="3">The sequence shown here is derived from an EMBL/GenBank/DDBJ whole genome shotgun (WGS) entry which is preliminary data.</text>
</comment>
<feature type="transmembrane region" description="Helical" evidence="1">
    <location>
        <begin position="86"/>
        <end position="106"/>
    </location>
</feature>
<sequence>MRERRSQRPDVLWIAALAAGCAALFARPLATAAGWGVVVAAGVLGIAVPVGPPGGKGGRAWWWGVTSVGVAAFAAARMLAVHTPAPGTWLALAATGVAAIAEEAFFRRFLYGWLARWGEGMAVAGAAAAFAAVHLRGYGVWSLPVNLAAGALFGWQRWATGRWDSSAVTHAIANLLQSV</sequence>
<keyword evidence="3" id="KW-0645">Protease</keyword>
<keyword evidence="1" id="KW-1133">Transmembrane helix</keyword>
<dbReference type="GO" id="GO:0008237">
    <property type="term" value="F:metallopeptidase activity"/>
    <property type="evidence" value="ECO:0007669"/>
    <property type="project" value="UniProtKB-KW"/>
</dbReference>
<keyword evidence="3" id="KW-0378">Hydrolase</keyword>
<dbReference type="GO" id="GO:0006508">
    <property type="term" value="P:proteolysis"/>
    <property type="evidence" value="ECO:0007669"/>
    <property type="project" value="UniProtKB-KW"/>
</dbReference>
<dbReference type="AlphaFoldDB" id="A0A537LJM9"/>
<dbReference type="Pfam" id="PF02517">
    <property type="entry name" value="Rce1-like"/>
    <property type="match status" value="1"/>
</dbReference>
<evidence type="ECO:0000256" key="1">
    <source>
        <dbReference type="SAM" id="Phobius"/>
    </source>
</evidence>
<evidence type="ECO:0000259" key="2">
    <source>
        <dbReference type="Pfam" id="PF02517"/>
    </source>
</evidence>
<keyword evidence="1" id="KW-0472">Membrane</keyword>
<dbReference type="GO" id="GO:0080120">
    <property type="term" value="P:CAAX-box protein maturation"/>
    <property type="evidence" value="ECO:0007669"/>
    <property type="project" value="UniProtKB-ARBA"/>
</dbReference>
<feature type="transmembrane region" description="Helical" evidence="1">
    <location>
        <begin position="113"/>
        <end position="132"/>
    </location>
</feature>